<gene>
    <name evidence="2" type="ORF">HNP52_003571</name>
</gene>
<comment type="caution">
    <text evidence="2">The sequence shown here is derived from an EMBL/GenBank/DDBJ whole genome shotgun (WGS) entry which is preliminary data.</text>
</comment>
<keyword evidence="1" id="KW-0472">Membrane</keyword>
<sequence>MPQRPIERRQFERMQRAGIIHAAGQGRYWFDLAAFQKDQDRTRAILVPVVIVLCLLAAGLLTLLY</sequence>
<dbReference type="EMBL" id="JACHLN010000003">
    <property type="protein sequence ID" value="MBB4840479.1"/>
    <property type="molecule type" value="Genomic_DNA"/>
</dbReference>
<dbReference type="AlphaFoldDB" id="A0A7W7K3P2"/>
<protein>
    <submittedName>
        <fullName evidence="2">Uncharacterized protein</fullName>
    </submittedName>
</protein>
<dbReference type="RefSeq" id="WP_184168939.1">
    <property type="nucleotide sequence ID" value="NZ_JACHLN010000003.1"/>
</dbReference>
<keyword evidence="1" id="KW-1133">Transmembrane helix</keyword>
<keyword evidence="3" id="KW-1185">Reference proteome</keyword>
<dbReference type="Proteomes" id="UP000575241">
    <property type="component" value="Unassembled WGS sequence"/>
</dbReference>
<name>A0A7W7K3P2_9SPHN</name>
<organism evidence="2 3">
    <name type="scientific">Sphingomonas kyeonggiensis</name>
    <dbReference type="NCBI Taxonomy" id="1268553"/>
    <lineage>
        <taxon>Bacteria</taxon>
        <taxon>Pseudomonadati</taxon>
        <taxon>Pseudomonadota</taxon>
        <taxon>Alphaproteobacteria</taxon>
        <taxon>Sphingomonadales</taxon>
        <taxon>Sphingomonadaceae</taxon>
        <taxon>Sphingomonas</taxon>
    </lineage>
</organism>
<proteinExistence type="predicted"/>
<evidence type="ECO:0000313" key="3">
    <source>
        <dbReference type="Proteomes" id="UP000575241"/>
    </source>
</evidence>
<keyword evidence="1" id="KW-0812">Transmembrane</keyword>
<evidence type="ECO:0000256" key="1">
    <source>
        <dbReference type="SAM" id="Phobius"/>
    </source>
</evidence>
<evidence type="ECO:0000313" key="2">
    <source>
        <dbReference type="EMBL" id="MBB4840479.1"/>
    </source>
</evidence>
<accession>A0A7W7K3P2</accession>
<reference evidence="2 3" key="1">
    <citation type="submission" date="2020-08" db="EMBL/GenBank/DDBJ databases">
        <title>Functional genomics of gut bacteria from endangered species of beetles.</title>
        <authorList>
            <person name="Carlos-Shanley C."/>
        </authorList>
    </citation>
    <scope>NUCLEOTIDE SEQUENCE [LARGE SCALE GENOMIC DNA]</scope>
    <source>
        <strain evidence="2 3">S00224</strain>
    </source>
</reference>
<feature type="transmembrane region" description="Helical" evidence="1">
    <location>
        <begin position="45"/>
        <end position="64"/>
    </location>
</feature>